<evidence type="ECO:0000256" key="9">
    <source>
        <dbReference type="SAM" id="Phobius"/>
    </source>
</evidence>
<evidence type="ECO:0000256" key="3">
    <source>
        <dbReference type="ARBA" id="ARBA00022448"/>
    </source>
</evidence>
<dbReference type="EMBL" id="CP060713">
    <property type="protein sequence ID" value="QNN51643.1"/>
    <property type="molecule type" value="Genomic_DNA"/>
</dbReference>
<dbReference type="InterPro" id="IPR036259">
    <property type="entry name" value="MFS_trans_sf"/>
</dbReference>
<dbReference type="InterPro" id="IPR011701">
    <property type="entry name" value="MFS"/>
</dbReference>
<feature type="transmembrane region" description="Helical" evidence="9">
    <location>
        <begin position="84"/>
        <end position="103"/>
    </location>
</feature>
<keyword evidence="3" id="KW-0813">Transport</keyword>
<feature type="transmembrane region" description="Helical" evidence="9">
    <location>
        <begin position="142"/>
        <end position="160"/>
    </location>
</feature>
<name>A0A7G9R7R8_9ACTN</name>
<sequence>MTTTADDQGYLSHKQILVVMGGLMVGMFLAALDQSIVSTALPRITSELGGLDKLSWVVTAYLLTATSSTPLWGKISDLYGRRLLFQIAIVTFMVGSLLSGLSQNIDQLIVFRAVQGLGGGGLMSLALATIGDIVPPRERGRYQGYFAAVFGTSSVLGPVLGGWFADGPGWEWIFYINLPLGLVALVVTTAALKIPHVRREHSIDYLGAAVVVASVTCFLLYTAWAGPDLGWTSGTGLALLVGGFVLAALFVLVELRATEPIIPMRLFRNSIFSIANVFGFLVGIAMFGSMIFLPVYLQVVDGMSPTKSGLAMLPMVAGIFTTSIGSGILMSRTGRYKPFPMAGALIVAVALVMLSRLDASTPYWFAGLSMYILGLGLGFTLQVLVVIVQNSVDRKDMGVATSSVTFFRQVGGSFGTALFGAILASRLTYHLTQATADLPAGSKPPGNLDSVSQDVQAIQQLPDQLRELVTGAFSAALHDVFLTAVPLVLVAFVVAMFIKEVPLGERTAAGAAEGGPEAQASDGSGVPGSSTAASSADSPTSV</sequence>
<keyword evidence="6 9" id="KW-1133">Transmembrane helix</keyword>
<dbReference type="FunFam" id="1.20.1720.10:FF:000004">
    <property type="entry name" value="EmrB/QacA family drug resistance transporter"/>
    <property type="match status" value="1"/>
</dbReference>
<dbReference type="Pfam" id="PF07690">
    <property type="entry name" value="MFS_1"/>
    <property type="match status" value="1"/>
</dbReference>
<feature type="compositionally biased region" description="Low complexity" evidence="8">
    <location>
        <begin position="529"/>
        <end position="542"/>
    </location>
</feature>
<dbReference type="GO" id="GO:0022857">
    <property type="term" value="F:transmembrane transporter activity"/>
    <property type="evidence" value="ECO:0007669"/>
    <property type="project" value="InterPro"/>
</dbReference>
<evidence type="ECO:0000256" key="2">
    <source>
        <dbReference type="ARBA" id="ARBA00007520"/>
    </source>
</evidence>
<dbReference type="NCBIfam" id="TIGR00711">
    <property type="entry name" value="efflux_EmrB"/>
    <property type="match status" value="1"/>
</dbReference>
<feature type="transmembrane region" description="Helical" evidence="9">
    <location>
        <begin position="480"/>
        <end position="498"/>
    </location>
</feature>
<dbReference type="CDD" id="cd17502">
    <property type="entry name" value="MFS_Azr1_MDR_like"/>
    <property type="match status" value="1"/>
</dbReference>
<evidence type="ECO:0000259" key="10">
    <source>
        <dbReference type="PROSITE" id="PS50850"/>
    </source>
</evidence>
<evidence type="ECO:0000256" key="7">
    <source>
        <dbReference type="ARBA" id="ARBA00023136"/>
    </source>
</evidence>
<evidence type="ECO:0000313" key="11">
    <source>
        <dbReference type="EMBL" id="QNN51643.1"/>
    </source>
</evidence>
<organism evidence="11 12">
    <name type="scientific">Nocardioides mesophilus</name>
    <dbReference type="NCBI Taxonomy" id="433659"/>
    <lineage>
        <taxon>Bacteria</taxon>
        <taxon>Bacillati</taxon>
        <taxon>Actinomycetota</taxon>
        <taxon>Actinomycetes</taxon>
        <taxon>Propionibacteriales</taxon>
        <taxon>Nocardioidaceae</taxon>
        <taxon>Nocardioides</taxon>
    </lineage>
</organism>
<dbReference type="PRINTS" id="PR01036">
    <property type="entry name" value="TCRTETB"/>
</dbReference>
<evidence type="ECO:0000256" key="8">
    <source>
        <dbReference type="SAM" id="MobiDB-lite"/>
    </source>
</evidence>
<dbReference type="GO" id="GO:0005886">
    <property type="term" value="C:plasma membrane"/>
    <property type="evidence" value="ECO:0007669"/>
    <property type="project" value="UniProtKB-SubCell"/>
</dbReference>
<dbReference type="KEGG" id="nmes:H9L09_13840"/>
<feature type="transmembrane region" description="Helical" evidence="9">
    <location>
        <begin position="172"/>
        <end position="192"/>
    </location>
</feature>
<evidence type="ECO:0000256" key="4">
    <source>
        <dbReference type="ARBA" id="ARBA00022475"/>
    </source>
</evidence>
<dbReference type="SUPFAM" id="SSF103473">
    <property type="entry name" value="MFS general substrate transporter"/>
    <property type="match status" value="1"/>
</dbReference>
<feature type="transmembrane region" description="Helical" evidence="9">
    <location>
        <begin position="409"/>
        <end position="429"/>
    </location>
</feature>
<evidence type="ECO:0000313" key="12">
    <source>
        <dbReference type="Proteomes" id="UP000515947"/>
    </source>
</evidence>
<keyword evidence="7 9" id="KW-0472">Membrane</keyword>
<feature type="transmembrane region" description="Helical" evidence="9">
    <location>
        <begin position="363"/>
        <end position="388"/>
    </location>
</feature>
<dbReference type="PANTHER" id="PTHR23501:SF197">
    <property type="entry name" value="COMD"/>
    <property type="match status" value="1"/>
</dbReference>
<dbReference type="Gene3D" id="1.20.1720.10">
    <property type="entry name" value="Multidrug resistance protein D"/>
    <property type="match status" value="1"/>
</dbReference>
<comment type="similarity">
    <text evidence="2">Belongs to the major facilitator superfamily. TCR/Tet family.</text>
</comment>
<feature type="transmembrane region" description="Helical" evidence="9">
    <location>
        <begin position="274"/>
        <end position="297"/>
    </location>
</feature>
<dbReference type="AlphaFoldDB" id="A0A7G9R7R8"/>
<keyword evidence="5 9" id="KW-0812">Transmembrane</keyword>
<dbReference type="PANTHER" id="PTHR23501">
    <property type="entry name" value="MAJOR FACILITATOR SUPERFAMILY"/>
    <property type="match status" value="1"/>
</dbReference>
<feature type="region of interest" description="Disordered" evidence="8">
    <location>
        <begin position="509"/>
        <end position="542"/>
    </location>
</feature>
<dbReference type="RefSeq" id="WP_187577479.1">
    <property type="nucleotide sequence ID" value="NZ_CP060713.1"/>
</dbReference>
<feature type="transmembrane region" description="Helical" evidence="9">
    <location>
        <begin position="230"/>
        <end position="253"/>
    </location>
</feature>
<feature type="transmembrane region" description="Helical" evidence="9">
    <location>
        <begin position="339"/>
        <end position="357"/>
    </location>
</feature>
<keyword evidence="12" id="KW-1185">Reference proteome</keyword>
<reference evidence="11 12" key="1">
    <citation type="submission" date="2020-08" db="EMBL/GenBank/DDBJ databases">
        <title>Genome sequence of Nocardioides mesophilus KACC 16243T.</title>
        <authorList>
            <person name="Hyun D.-W."/>
            <person name="Bae J.-W."/>
        </authorList>
    </citation>
    <scope>NUCLEOTIDE SEQUENCE [LARGE SCALE GENOMIC DNA]</scope>
    <source>
        <strain evidence="11 12">KACC 16243</strain>
    </source>
</reference>
<feature type="transmembrane region" description="Helical" evidence="9">
    <location>
        <begin position="309"/>
        <end position="330"/>
    </location>
</feature>
<feature type="compositionally biased region" description="Low complexity" evidence="8">
    <location>
        <begin position="509"/>
        <end position="520"/>
    </location>
</feature>
<feature type="transmembrane region" description="Helical" evidence="9">
    <location>
        <begin position="109"/>
        <end position="130"/>
    </location>
</feature>
<keyword evidence="4" id="KW-1003">Cell membrane</keyword>
<gene>
    <name evidence="11" type="ORF">H9L09_13840</name>
</gene>
<dbReference type="InterPro" id="IPR004638">
    <property type="entry name" value="EmrB-like"/>
</dbReference>
<evidence type="ECO:0000256" key="5">
    <source>
        <dbReference type="ARBA" id="ARBA00022692"/>
    </source>
</evidence>
<dbReference type="Proteomes" id="UP000515947">
    <property type="component" value="Chromosome"/>
</dbReference>
<dbReference type="InterPro" id="IPR020846">
    <property type="entry name" value="MFS_dom"/>
</dbReference>
<dbReference type="PROSITE" id="PS50850">
    <property type="entry name" value="MFS"/>
    <property type="match status" value="1"/>
</dbReference>
<feature type="transmembrane region" description="Helical" evidence="9">
    <location>
        <begin position="204"/>
        <end position="224"/>
    </location>
</feature>
<proteinExistence type="inferred from homology"/>
<evidence type="ECO:0000256" key="1">
    <source>
        <dbReference type="ARBA" id="ARBA00004651"/>
    </source>
</evidence>
<feature type="domain" description="Major facilitator superfamily (MFS) profile" evidence="10">
    <location>
        <begin position="19"/>
        <end position="503"/>
    </location>
</feature>
<evidence type="ECO:0000256" key="6">
    <source>
        <dbReference type="ARBA" id="ARBA00022989"/>
    </source>
</evidence>
<feature type="transmembrane region" description="Helical" evidence="9">
    <location>
        <begin position="16"/>
        <end position="34"/>
    </location>
</feature>
<comment type="subcellular location">
    <subcellularLocation>
        <location evidence="1">Cell membrane</location>
        <topology evidence="1">Multi-pass membrane protein</topology>
    </subcellularLocation>
</comment>
<accession>A0A7G9R7R8</accession>
<dbReference type="Gene3D" id="1.20.1250.20">
    <property type="entry name" value="MFS general substrate transporter like domains"/>
    <property type="match status" value="1"/>
</dbReference>
<protein>
    <submittedName>
        <fullName evidence="11">MFS transporter</fullName>
    </submittedName>
</protein>